<evidence type="ECO:0000256" key="3">
    <source>
        <dbReference type="ARBA" id="ARBA00023015"/>
    </source>
</evidence>
<dbReference type="Proteomes" id="UP001629113">
    <property type="component" value="Unassembled WGS sequence"/>
</dbReference>
<evidence type="ECO:0000256" key="1">
    <source>
        <dbReference type="ARBA" id="ARBA00004123"/>
    </source>
</evidence>
<organism evidence="8 9">
    <name type="scientific">Phlyctema vagabunda</name>
    <dbReference type="NCBI Taxonomy" id="108571"/>
    <lineage>
        <taxon>Eukaryota</taxon>
        <taxon>Fungi</taxon>
        <taxon>Dikarya</taxon>
        <taxon>Ascomycota</taxon>
        <taxon>Pezizomycotina</taxon>
        <taxon>Leotiomycetes</taxon>
        <taxon>Helotiales</taxon>
        <taxon>Dermateaceae</taxon>
        <taxon>Phlyctema</taxon>
    </lineage>
</organism>
<comment type="subcellular location">
    <subcellularLocation>
        <location evidence="1">Nucleus</location>
    </subcellularLocation>
</comment>
<keyword evidence="3" id="KW-0805">Transcription regulation</keyword>
<evidence type="ECO:0000313" key="9">
    <source>
        <dbReference type="Proteomes" id="UP001629113"/>
    </source>
</evidence>
<dbReference type="InterPro" id="IPR009072">
    <property type="entry name" value="Histone-fold"/>
</dbReference>
<dbReference type="InterPro" id="IPR006809">
    <property type="entry name" value="TAFII28_dom"/>
</dbReference>
<evidence type="ECO:0000313" key="8">
    <source>
        <dbReference type="EMBL" id="KAL3423122.1"/>
    </source>
</evidence>
<sequence>MASPPYNHNYGNAISPPYPANAQLPQTKRRGSDMPTAAPSHKRRKTSMLSTTSNNSAHPLRQTSFPPENGQGYARSPSVDTMSLVSGSAANGPTKKKRASGKRKGAQNDDTASLTGGAAPTAVSGVSGKGRGKRRASEVSGDEEDEGDDEHAITITAKTQEERQKEMENRSLLVKELNPQQFARYEAWRAAKLTDGTVRKLVNQTLSQSVPASVILAIRSVAKVFAGDIVEAARKVQSQWIETAEQTQTGKLPTPPADDEAPREKETRRGPLMPDHLREALRRYRINNEGDGVGQLDLWQHQHQSGVERFGVKVKGKRLMR</sequence>
<dbReference type="Pfam" id="PF04719">
    <property type="entry name" value="TAFII28"/>
    <property type="match status" value="1"/>
</dbReference>
<evidence type="ECO:0000256" key="6">
    <source>
        <dbReference type="SAM" id="MobiDB-lite"/>
    </source>
</evidence>
<keyword evidence="5" id="KW-0539">Nucleus</keyword>
<dbReference type="InterPro" id="IPR045127">
    <property type="entry name" value="TAF11-like"/>
</dbReference>
<feature type="compositionally biased region" description="Acidic residues" evidence="6">
    <location>
        <begin position="140"/>
        <end position="149"/>
    </location>
</feature>
<comment type="caution">
    <text evidence="8">The sequence shown here is derived from an EMBL/GenBank/DDBJ whole genome shotgun (WGS) entry which is preliminary data.</text>
</comment>
<evidence type="ECO:0000256" key="2">
    <source>
        <dbReference type="ARBA" id="ARBA00009788"/>
    </source>
</evidence>
<feature type="compositionally biased region" description="Polar residues" evidence="6">
    <location>
        <begin position="78"/>
        <end position="91"/>
    </location>
</feature>
<accession>A0ABR4PIF4</accession>
<dbReference type="PANTHER" id="PTHR13218">
    <property type="entry name" value="TRANSCRIPTION INITIATION FACTOR TFIID SUBUNIT 11-RELATED"/>
    <property type="match status" value="1"/>
</dbReference>
<feature type="compositionally biased region" description="Basic and acidic residues" evidence="6">
    <location>
        <begin position="260"/>
        <end position="274"/>
    </location>
</feature>
<dbReference type="SUPFAM" id="SSF47113">
    <property type="entry name" value="Histone-fold"/>
    <property type="match status" value="1"/>
</dbReference>
<protein>
    <submittedName>
        <fullName evidence="8">Transcription initiation factor TFIID subunit 11</fullName>
    </submittedName>
</protein>
<feature type="compositionally biased region" description="Basic and acidic residues" evidence="6">
    <location>
        <begin position="159"/>
        <end position="169"/>
    </location>
</feature>
<gene>
    <name evidence="8" type="ORF">PVAG01_04869</name>
</gene>
<dbReference type="Gene3D" id="1.10.20.10">
    <property type="entry name" value="Histone, subunit A"/>
    <property type="match status" value="1"/>
</dbReference>
<comment type="similarity">
    <text evidence="2">Belongs to the TAF11 family.</text>
</comment>
<dbReference type="CDD" id="cd08048">
    <property type="entry name" value="HFD_TAF11"/>
    <property type="match status" value="1"/>
</dbReference>
<evidence type="ECO:0000256" key="4">
    <source>
        <dbReference type="ARBA" id="ARBA00023163"/>
    </source>
</evidence>
<keyword evidence="9" id="KW-1185">Reference proteome</keyword>
<feature type="compositionally biased region" description="Basic residues" evidence="6">
    <location>
        <begin position="94"/>
        <end position="105"/>
    </location>
</feature>
<reference evidence="8 9" key="1">
    <citation type="submission" date="2024-06" db="EMBL/GenBank/DDBJ databases">
        <title>Complete genome of Phlyctema vagabunda strain 19-DSS-EL-015.</title>
        <authorList>
            <person name="Fiorenzani C."/>
        </authorList>
    </citation>
    <scope>NUCLEOTIDE SEQUENCE [LARGE SCALE GENOMIC DNA]</scope>
    <source>
        <strain evidence="8 9">19-DSS-EL-015</strain>
    </source>
</reference>
<proteinExistence type="inferred from homology"/>
<feature type="region of interest" description="Disordered" evidence="6">
    <location>
        <begin position="244"/>
        <end position="274"/>
    </location>
</feature>
<feature type="domain" description="TAFII28-like protein" evidence="7">
    <location>
        <begin position="172"/>
        <end position="283"/>
    </location>
</feature>
<keyword evidence="4" id="KW-0804">Transcription</keyword>
<dbReference type="EMBL" id="JBFCZG010000004">
    <property type="protein sequence ID" value="KAL3423122.1"/>
    <property type="molecule type" value="Genomic_DNA"/>
</dbReference>
<dbReference type="PANTHER" id="PTHR13218:SF8">
    <property type="entry name" value="TRANSCRIPTION INITIATION FACTOR TFIID SUBUNIT 11"/>
    <property type="match status" value="1"/>
</dbReference>
<name>A0ABR4PIF4_9HELO</name>
<feature type="region of interest" description="Disordered" evidence="6">
    <location>
        <begin position="1"/>
        <end position="169"/>
    </location>
</feature>
<evidence type="ECO:0000256" key="5">
    <source>
        <dbReference type="ARBA" id="ARBA00023242"/>
    </source>
</evidence>
<evidence type="ECO:0000259" key="7">
    <source>
        <dbReference type="Pfam" id="PF04719"/>
    </source>
</evidence>
<feature type="compositionally biased region" description="Polar residues" evidence="6">
    <location>
        <begin position="47"/>
        <end position="66"/>
    </location>
</feature>